<name>A2Q331_MEDTR</name>
<reference evidence="2" key="4">
    <citation type="journal article" date="2018" name="Nat. Plants">
        <title>Whole-genome landscape of Medicago truncatula symbiotic genes.</title>
        <authorList>
            <person name="Pecrix Y."/>
            <person name="Gamas P."/>
            <person name="Carrere S."/>
        </authorList>
    </citation>
    <scope>NUCLEOTIDE SEQUENCE</scope>
    <source>
        <tissue evidence="2">Leaves</tissue>
    </source>
</reference>
<evidence type="ECO:0000313" key="1">
    <source>
        <dbReference type="EMBL" id="ABN08031.1"/>
    </source>
</evidence>
<reference evidence="1" key="1">
    <citation type="submission" date="2004-12" db="EMBL/GenBank/DDBJ databases">
        <authorList>
            <person name="Town C.D."/>
        </authorList>
    </citation>
    <scope>NUCLEOTIDE SEQUENCE</scope>
</reference>
<dbReference type="EMBL" id="AC154391">
    <property type="protein sequence ID" value="ABN08031.1"/>
    <property type="molecule type" value="Genomic_DNA"/>
</dbReference>
<evidence type="ECO:0000313" key="2">
    <source>
        <dbReference type="EMBL" id="RHN49257.1"/>
    </source>
</evidence>
<dbReference type="Gramene" id="rna44069">
    <property type="protein sequence ID" value="RHN49257.1"/>
    <property type="gene ID" value="gene44069"/>
</dbReference>
<organism evidence="1">
    <name type="scientific">Medicago truncatula</name>
    <name type="common">Barrel medic</name>
    <name type="synonym">Medicago tribuloides</name>
    <dbReference type="NCBI Taxonomy" id="3880"/>
    <lineage>
        <taxon>Eukaryota</taxon>
        <taxon>Viridiplantae</taxon>
        <taxon>Streptophyta</taxon>
        <taxon>Embryophyta</taxon>
        <taxon>Tracheophyta</taxon>
        <taxon>Spermatophyta</taxon>
        <taxon>Magnoliopsida</taxon>
        <taxon>eudicotyledons</taxon>
        <taxon>Gunneridae</taxon>
        <taxon>Pentapetalae</taxon>
        <taxon>rosids</taxon>
        <taxon>fabids</taxon>
        <taxon>Fabales</taxon>
        <taxon>Fabaceae</taxon>
        <taxon>Papilionoideae</taxon>
        <taxon>50 kb inversion clade</taxon>
        <taxon>NPAAA clade</taxon>
        <taxon>Hologalegina</taxon>
        <taxon>IRL clade</taxon>
        <taxon>Trifolieae</taxon>
        <taxon>Medicago</taxon>
    </lineage>
</organism>
<proteinExistence type="predicted"/>
<sequence length="96" mass="11335">MEIHLYFGRKGSQPLYLIFPRLFRIAENKDRKVAEMRFWRHNTWNSSSNWCSSLSYKLESPLINTLLQILLVFTLHFSCECCGRQCVIVYSSLIVS</sequence>
<reference evidence="3" key="3">
    <citation type="journal article" date="2018" name="Nat. Plants">
        <title>Whole-genome landscape of Medicago truncatula symbiotic genes.</title>
        <authorList>
            <person name="Pecrix Y."/>
            <person name="Staton S.E."/>
            <person name="Sallet E."/>
            <person name="Lelandais-Briere C."/>
            <person name="Moreau S."/>
            <person name="Carrere S."/>
            <person name="Blein T."/>
            <person name="Jardinaud M.F."/>
            <person name="Latrasse D."/>
            <person name="Zouine M."/>
            <person name="Zahm M."/>
            <person name="Kreplak J."/>
            <person name="Mayjonade B."/>
            <person name="Satge C."/>
            <person name="Perez M."/>
            <person name="Cauet S."/>
            <person name="Marande W."/>
            <person name="Chantry-Darmon C."/>
            <person name="Lopez-Roques C."/>
            <person name="Bouchez O."/>
            <person name="Berard A."/>
            <person name="Debelle F."/>
            <person name="Munos S."/>
            <person name="Bendahmane A."/>
            <person name="Berges H."/>
            <person name="Niebel A."/>
            <person name="Buitink J."/>
            <person name="Frugier F."/>
            <person name="Benhamed M."/>
            <person name="Crespi M."/>
            <person name="Gouzy J."/>
            <person name="Gamas P."/>
        </authorList>
    </citation>
    <scope>NUCLEOTIDE SEQUENCE [LARGE SCALE GENOMIC DNA]</scope>
    <source>
        <strain evidence="3">cv. Jemalong A17</strain>
    </source>
</reference>
<gene>
    <name evidence="1" type="ORF">MtrDRAFT_AC154391g17v2</name>
    <name evidence="2" type="ORF">MtrunA17_Chr7g0272581</name>
</gene>
<accession>A2Q331</accession>
<evidence type="ECO:0000313" key="3">
    <source>
        <dbReference type="Proteomes" id="UP000265566"/>
    </source>
</evidence>
<protein>
    <submittedName>
        <fullName evidence="1">Uncharacterized protein</fullName>
    </submittedName>
</protein>
<dbReference type="EMBL" id="PSQE01000007">
    <property type="protein sequence ID" value="RHN49257.1"/>
    <property type="molecule type" value="Genomic_DNA"/>
</dbReference>
<dbReference type="Proteomes" id="UP000265566">
    <property type="component" value="Chromosome 7"/>
</dbReference>
<reference evidence="1" key="2">
    <citation type="submission" date="2007-03" db="EMBL/GenBank/DDBJ databases">
        <authorList>
            <consortium name="The International Medicago Genome Annotation Group"/>
        </authorList>
    </citation>
    <scope>NUCLEOTIDE SEQUENCE</scope>
</reference>
<dbReference type="AlphaFoldDB" id="A2Q331"/>